<feature type="domain" description="MoaB/Mog" evidence="8">
    <location>
        <begin position="201"/>
        <end position="338"/>
    </location>
</feature>
<organism evidence="9 10">
    <name type="scientific">Solirubrobacter deserti</name>
    <dbReference type="NCBI Taxonomy" id="2282478"/>
    <lineage>
        <taxon>Bacteria</taxon>
        <taxon>Bacillati</taxon>
        <taxon>Actinomycetota</taxon>
        <taxon>Thermoleophilia</taxon>
        <taxon>Solirubrobacterales</taxon>
        <taxon>Solirubrobacteraceae</taxon>
        <taxon>Solirubrobacter</taxon>
    </lineage>
</organism>
<evidence type="ECO:0000259" key="8">
    <source>
        <dbReference type="SMART" id="SM00852"/>
    </source>
</evidence>
<dbReference type="InterPro" id="IPR036135">
    <property type="entry name" value="MoeA_linker/N_sf"/>
</dbReference>
<dbReference type="InterPro" id="IPR036425">
    <property type="entry name" value="MoaB/Mog-like_dom_sf"/>
</dbReference>
<dbReference type="PANTHER" id="PTHR10192:SF5">
    <property type="entry name" value="GEPHYRIN"/>
    <property type="match status" value="1"/>
</dbReference>
<evidence type="ECO:0000256" key="7">
    <source>
        <dbReference type="RuleBase" id="RU365090"/>
    </source>
</evidence>
<accession>A0ABT4RHC2</accession>
<evidence type="ECO:0000256" key="4">
    <source>
        <dbReference type="ARBA" id="ARBA00022505"/>
    </source>
</evidence>
<dbReference type="PANTHER" id="PTHR10192">
    <property type="entry name" value="MOLYBDOPTERIN BIOSYNTHESIS PROTEIN"/>
    <property type="match status" value="1"/>
</dbReference>
<keyword evidence="10" id="KW-1185">Reference proteome</keyword>
<dbReference type="Gene3D" id="3.90.105.10">
    <property type="entry name" value="Molybdopterin biosynthesis moea protein, domain 2"/>
    <property type="match status" value="1"/>
</dbReference>
<keyword evidence="7" id="KW-0479">Metal-binding</keyword>
<comment type="similarity">
    <text evidence="3 7">Belongs to the MoeA family.</text>
</comment>
<dbReference type="CDD" id="cd00887">
    <property type="entry name" value="MoeA"/>
    <property type="match status" value="1"/>
</dbReference>
<comment type="catalytic activity">
    <reaction evidence="6">
        <text>adenylyl-molybdopterin + molybdate = Mo-molybdopterin + AMP + H(+)</text>
        <dbReference type="Rhea" id="RHEA:35047"/>
        <dbReference type="ChEBI" id="CHEBI:15378"/>
        <dbReference type="ChEBI" id="CHEBI:36264"/>
        <dbReference type="ChEBI" id="CHEBI:62727"/>
        <dbReference type="ChEBI" id="CHEBI:71302"/>
        <dbReference type="ChEBI" id="CHEBI:456215"/>
        <dbReference type="EC" id="2.10.1.1"/>
    </reaction>
</comment>
<sequence length="423" mass="43986">MGEGAQAPRQRRGLRAAGPHHVADRRLTLKDFDEALALVLEGIEPLAPETVPLPRAEGRVIAEPARAAIDLPPFDRTAMDGYAVRAADVAPGVALQVVGDLAAGGETLVIGPHTAARISTGAAIPEGADSILKVEDTEGGDGVVTATASVREGLHIRRRGEDVHAGDVLARPGDVLTVARLSALASAGVATVSVPRVPKVSLIVTGDELLPPGAPPEPGKIYESNSLVVASLVRAVGAEVEQQPPVPDDFEATKAAIEHGLESDILIVSGGVSVGPHDHVKPAFEACGVDEVFWRVRIKPGKPLWFGRRGRTLVFGLPGNPLSAIVGTAMFVLPALRSLRGEPNVQPRLVKGRLGEPAGPSDNRTTFLISKLVEDEDGTLVAWPTERQGSHMTGALGESDGFAIAPHGSGSLPAGAEVQLLRL</sequence>
<dbReference type="Pfam" id="PF03454">
    <property type="entry name" value="MoeA_C"/>
    <property type="match status" value="1"/>
</dbReference>
<dbReference type="Gene3D" id="3.40.980.10">
    <property type="entry name" value="MoaB/Mog-like domain"/>
    <property type="match status" value="1"/>
</dbReference>
<dbReference type="Pfam" id="PF00994">
    <property type="entry name" value="MoCF_biosynth"/>
    <property type="match status" value="1"/>
</dbReference>
<dbReference type="SUPFAM" id="SSF63882">
    <property type="entry name" value="MoeA N-terminal region -like"/>
    <property type="match status" value="1"/>
</dbReference>
<dbReference type="NCBIfam" id="NF045515">
    <property type="entry name" value="Glp_gephyrin"/>
    <property type="match status" value="1"/>
</dbReference>
<dbReference type="SUPFAM" id="SSF53218">
    <property type="entry name" value="Molybdenum cofactor biosynthesis proteins"/>
    <property type="match status" value="1"/>
</dbReference>
<dbReference type="InterPro" id="IPR036688">
    <property type="entry name" value="MoeA_C_domain_IV_sf"/>
</dbReference>
<dbReference type="InterPro" id="IPR005111">
    <property type="entry name" value="MoeA_C_domain_IV"/>
</dbReference>
<comment type="caution">
    <text evidence="9">The sequence shown here is derived from an EMBL/GenBank/DDBJ whole genome shotgun (WGS) entry which is preliminary data.</text>
</comment>
<keyword evidence="7" id="KW-0460">Magnesium</keyword>
<comment type="function">
    <text evidence="1 7">Catalyzes the insertion of molybdate into adenylated molybdopterin with the concomitant release of AMP.</text>
</comment>
<evidence type="ECO:0000256" key="6">
    <source>
        <dbReference type="ARBA" id="ARBA00047317"/>
    </source>
</evidence>
<dbReference type="InterPro" id="IPR005110">
    <property type="entry name" value="MoeA_linker/N"/>
</dbReference>
<gene>
    <name evidence="9" type="ORF">OJ962_10530</name>
</gene>
<dbReference type="NCBIfam" id="TIGR00177">
    <property type="entry name" value="molyb_syn"/>
    <property type="match status" value="1"/>
</dbReference>
<evidence type="ECO:0000256" key="3">
    <source>
        <dbReference type="ARBA" id="ARBA00010763"/>
    </source>
</evidence>
<dbReference type="EC" id="2.10.1.1" evidence="7"/>
<evidence type="ECO:0000313" key="10">
    <source>
        <dbReference type="Proteomes" id="UP001147700"/>
    </source>
</evidence>
<evidence type="ECO:0000313" key="9">
    <source>
        <dbReference type="EMBL" id="MDA0137937.1"/>
    </source>
</evidence>
<name>A0ABT4RHC2_9ACTN</name>
<keyword evidence="5 7" id="KW-0501">Molybdenum cofactor biosynthesis</keyword>
<reference evidence="9" key="1">
    <citation type="submission" date="2022-10" db="EMBL/GenBank/DDBJ databases">
        <title>The WGS of Solirubrobacter sp. CPCC 204708.</title>
        <authorList>
            <person name="Jiang Z."/>
        </authorList>
    </citation>
    <scope>NUCLEOTIDE SEQUENCE</scope>
    <source>
        <strain evidence="9">CPCC 204708</strain>
    </source>
</reference>
<keyword evidence="4 7" id="KW-0500">Molybdenum</keyword>
<dbReference type="InterPro" id="IPR038987">
    <property type="entry name" value="MoeA-like"/>
</dbReference>
<evidence type="ECO:0000256" key="5">
    <source>
        <dbReference type="ARBA" id="ARBA00023150"/>
    </source>
</evidence>
<dbReference type="SMART" id="SM00852">
    <property type="entry name" value="MoCF_biosynth"/>
    <property type="match status" value="1"/>
</dbReference>
<dbReference type="InterPro" id="IPR001453">
    <property type="entry name" value="MoaB/Mog_dom"/>
</dbReference>
<dbReference type="Pfam" id="PF03453">
    <property type="entry name" value="MoeA_N"/>
    <property type="match status" value="1"/>
</dbReference>
<dbReference type="EMBL" id="JAPCID010000012">
    <property type="protein sequence ID" value="MDA0137937.1"/>
    <property type="molecule type" value="Genomic_DNA"/>
</dbReference>
<keyword evidence="7" id="KW-0808">Transferase</keyword>
<proteinExistence type="inferred from homology"/>
<dbReference type="SUPFAM" id="SSF63867">
    <property type="entry name" value="MoeA C-terminal domain-like"/>
    <property type="match status" value="1"/>
</dbReference>
<dbReference type="RefSeq" id="WP_202952837.1">
    <property type="nucleotide sequence ID" value="NZ_JAPCID010000012.1"/>
</dbReference>
<evidence type="ECO:0000256" key="1">
    <source>
        <dbReference type="ARBA" id="ARBA00002901"/>
    </source>
</evidence>
<protein>
    <recommendedName>
        <fullName evidence="7">Molybdopterin molybdenumtransferase</fullName>
        <ecNumber evidence="7">2.10.1.1</ecNumber>
    </recommendedName>
</protein>
<comment type="cofactor">
    <cofactor evidence="7">
        <name>Mg(2+)</name>
        <dbReference type="ChEBI" id="CHEBI:18420"/>
    </cofactor>
</comment>
<evidence type="ECO:0000256" key="2">
    <source>
        <dbReference type="ARBA" id="ARBA00005046"/>
    </source>
</evidence>
<dbReference type="Gene3D" id="2.170.190.11">
    <property type="entry name" value="Molybdopterin biosynthesis moea protein, domain 3"/>
    <property type="match status" value="1"/>
</dbReference>
<comment type="pathway">
    <text evidence="2 7">Cofactor biosynthesis; molybdopterin biosynthesis.</text>
</comment>
<dbReference type="Proteomes" id="UP001147700">
    <property type="component" value="Unassembled WGS sequence"/>
</dbReference>
<dbReference type="Gene3D" id="2.40.340.10">
    <property type="entry name" value="MoeA, C-terminal, domain IV"/>
    <property type="match status" value="1"/>
</dbReference>